<evidence type="ECO:0000313" key="2">
    <source>
        <dbReference type="EMBL" id="SOY41317.1"/>
    </source>
</evidence>
<protein>
    <submittedName>
        <fullName evidence="2">Uncharacterized protein</fullName>
    </submittedName>
</protein>
<reference evidence="2" key="1">
    <citation type="submission" date="2018-01" db="EMBL/GenBank/DDBJ databases">
        <authorList>
            <person name="Clerissi C."/>
        </authorList>
    </citation>
    <scope>NUCLEOTIDE SEQUENCE</scope>
    <source>
        <strain evidence="2">Cupriavidus taiwanensis LMG 19430</strain>
    </source>
</reference>
<gene>
    <name evidence="2" type="ORF">CBM2586_A11003</name>
</gene>
<organism evidence="2">
    <name type="scientific">Cupriavidus taiwanensis</name>
    <dbReference type="NCBI Taxonomy" id="164546"/>
    <lineage>
        <taxon>Bacteria</taxon>
        <taxon>Pseudomonadati</taxon>
        <taxon>Pseudomonadota</taxon>
        <taxon>Betaproteobacteria</taxon>
        <taxon>Burkholderiales</taxon>
        <taxon>Burkholderiaceae</taxon>
        <taxon>Cupriavidus</taxon>
    </lineage>
</organism>
<dbReference type="EMBL" id="OFSN01000001">
    <property type="protein sequence ID" value="SOY41317.1"/>
    <property type="molecule type" value="Genomic_DNA"/>
</dbReference>
<evidence type="ECO:0000256" key="1">
    <source>
        <dbReference type="SAM" id="MobiDB-lite"/>
    </source>
</evidence>
<feature type="region of interest" description="Disordered" evidence="1">
    <location>
        <begin position="1"/>
        <end position="43"/>
    </location>
</feature>
<proteinExistence type="predicted"/>
<dbReference type="Proteomes" id="UP000257016">
    <property type="component" value="Unassembled WGS sequence"/>
</dbReference>
<comment type="caution">
    <text evidence="2">The sequence shown here is derived from an EMBL/GenBank/DDBJ whole genome shotgun (WGS) entry which is preliminary data.</text>
</comment>
<name>A0A375BCD9_9BURK</name>
<accession>A0A375BCD9</accession>
<dbReference type="AlphaFoldDB" id="A0A375BCD9"/>
<sequence>MKPCHTRASRTCPGTPPALSNPGSDSQRFDPETRSLQETSSSVSLAGTVAWGQARQEDYGL</sequence>